<evidence type="ECO:0000313" key="1">
    <source>
        <dbReference type="EMBL" id="MRW98234.1"/>
    </source>
</evidence>
<dbReference type="GO" id="GO:0016990">
    <property type="term" value="F:arginine deiminase activity"/>
    <property type="evidence" value="ECO:0007669"/>
    <property type="project" value="TreeGrafter"/>
</dbReference>
<reference evidence="1 2" key="1">
    <citation type="submission" date="2019-11" db="EMBL/GenBank/DDBJ databases">
        <title>Whole genome sequence of Haloferax sp. MBLA0078.</title>
        <authorList>
            <person name="Seo M.-J."/>
            <person name="Cho E.-S."/>
        </authorList>
    </citation>
    <scope>NUCLEOTIDE SEQUENCE [LARGE SCALE GENOMIC DNA]</scope>
    <source>
        <strain evidence="1 2">MBLA0078</strain>
    </source>
</reference>
<dbReference type="GO" id="GO:0019546">
    <property type="term" value="P:L-arginine deiminase pathway"/>
    <property type="evidence" value="ECO:0007669"/>
    <property type="project" value="TreeGrafter"/>
</dbReference>
<dbReference type="Proteomes" id="UP000443423">
    <property type="component" value="Unassembled WGS sequence"/>
</dbReference>
<dbReference type="RefSeq" id="WP_151114227.1">
    <property type="nucleotide sequence ID" value="NZ_WKJQ01000003.1"/>
</dbReference>
<dbReference type="Gene3D" id="3.75.10.10">
    <property type="entry name" value="L-arginine/glycine Amidinotransferase, Chain A"/>
    <property type="match status" value="1"/>
</dbReference>
<dbReference type="GO" id="GO:0016740">
    <property type="term" value="F:transferase activity"/>
    <property type="evidence" value="ECO:0007669"/>
    <property type="project" value="UniProtKB-KW"/>
</dbReference>
<proteinExistence type="predicted"/>
<dbReference type="SUPFAM" id="SSF55909">
    <property type="entry name" value="Pentein"/>
    <property type="match status" value="1"/>
</dbReference>
<dbReference type="OrthoDB" id="334201at2157"/>
<sequence length="290" mass="31929">MTEAPAPGVRSEVGSLECVLVHEPGDEFSSVVDPDAWGWDGLPRLKQAAKEHEKLVQTLETHGVDVRELGETDDTLAESLFVRDVGFVVEGGAVIGQMSDRIRDGEELRLASRLVEMGTPIYHTVHGGGRFEAANLIWLDRETVAIGRSKTTNTEGIRQIRSVLDTYDIDIVEIPIFGSTNSTGQTHLALVFNMVADDLALLYPQAVPTEFRELLEDRGIDIIEVPTREQRNMVTSCIVVDDETVVLSAGNPVTRNALQHRGFEVIELDIREIKKARGGLKGLVLPLERA</sequence>
<organism evidence="1 2">
    <name type="scientific">Haloferax marinum</name>
    <dbReference type="NCBI Taxonomy" id="2666143"/>
    <lineage>
        <taxon>Archaea</taxon>
        <taxon>Methanobacteriati</taxon>
        <taxon>Methanobacteriota</taxon>
        <taxon>Stenosarchaea group</taxon>
        <taxon>Halobacteria</taxon>
        <taxon>Halobacteriales</taxon>
        <taxon>Haloferacaceae</taxon>
        <taxon>Haloferax</taxon>
    </lineage>
</organism>
<protein>
    <submittedName>
        <fullName evidence="1">Amidinotransferase</fullName>
    </submittedName>
</protein>
<keyword evidence="1" id="KW-0808">Transferase</keyword>
<dbReference type="PANTHER" id="PTHR47271:SF2">
    <property type="entry name" value="ARGININE DEIMINASE"/>
    <property type="match status" value="1"/>
</dbReference>
<dbReference type="Pfam" id="PF19420">
    <property type="entry name" value="DDAH_eukar"/>
    <property type="match status" value="1"/>
</dbReference>
<keyword evidence="2" id="KW-1185">Reference proteome</keyword>
<name>A0A6A8GAX3_9EURY</name>
<accession>A0A6A8GAX3</accession>
<comment type="caution">
    <text evidence="1">The sequence shown here is derived from an EMBL/GenBank/DDBJ whole genome shotgun (WGS) entry which is preliminary data.</text>
</comment>
<dbReference type="PANTHER" id="PTHR47271">
    <property type="entry name" value="ARGININE DEIMINASE"/>
    <property type="match status" value="1"/>
</dbReference>
<evidence type="ECO:0000313" key="2">
    <source>
        <dbReference type="Proteomes" id="UP000443423"/>
    </source>
</evidence>
<gene>
    <name evidence="1" type="ORF">GJR99_16835</name>
</gene>
<dbReference type="AlphaFoldDB" id="A0A6A8GAX3"/>
<dbReference type="EMBL" id="WKJQ01000003">
    <property type="protein sequence ID" value="MRW98234.1"/>
    <property type="molecule type" value="Genomic_DNA"/>
</dbReference>